<dbReference type="GO" id="GO:0005506">
    <property type="term" value="F:iron ion binding"/>
    <property type="evidence" value="ECO:0007669"/>
    <property type="project" value="InterPro"/>
</dbReference>
<keyword evidence="2" id="KW-0349">Heme</keyword>
<reference evidence="7" key="2">
    <citation type="submission" date="2023-02" db="EMBL/GenBank/DDBJ databases">
        <authorList>
            <person name="Swenson N.G."/>
            <person name="Wegrzyn J.L."/>
            <person name="Mcevoy S.L."/>
        </authorList>
    </citation>
    <scope>NUCLEOTIDE SEQUENCE</scope>
    <source>
        <strain evidence="7">91603</strain>
        <tissue evidence="7">Leaf</tissue>
    </source>
</reference>
<dbReference type="PANTHER" id="PTHR47947">
    <property type="entry name" value="CYTOCHROME P450 82C3-RELATED"/>
    <property type="match status" value="1"/>
</dbReference>
<evidence type="ECO:0000256" key="3">
    <source>
        <dbReference type="ARBA" id="ARBA00022723"/>
    </source>
</evidence>
<evidence type="ECO:0000256" key="2">
    <source>
        <dbReference type="ARBA" id="ARBA00022617"/>
    </source>
</evidence>
<evidence type="ECO:0000256" key="1">
    <source>
        <dbReference type="ARBA" id="ARBA00010617"/>
    </source>
</evidence>
<proteinExistence type="inferred from homology"/>
<accession>A0AAD5P5N4</accession>
<dbReference type="InterPro" id="IPR050651">
    <property type="entry name" value="Plant_Cytochrome_P450_Monoox"/>
</dbReference>
<dbReference type="GO" id="GO:0020037">
    <property type="term" value="F:heme binding"/>
    <property type="evidence" value="ECO:0007669"/>
    <property type="project" value="InterPro"/>
</dbReference>
<keyword evidence="6" id="KW-0503">Monooxygenase</keyword>
<dbReference type="SUPFAM" id="SSF48264">
    <property type="entry name" value="Cytochrome P450"/>
    <property type="match status" value="1"/>
</dbReference>
<evidence type="ECO:0000256" key="6">
    <source>
        <dbReference type="ARBA" id="ARBA00023033"/>
    </source>
</evidence>
<keyword evidence="4" id="KW-0560">Oxidoreductase</keyword>
<keyword evidence="5" id="KW-0408">Iron</keyword>
<dbReference type="GO" id="GO:0016705">
    <property type="term" value="F:oxidoreductase activity, acting on paired donors, with incorporation or reduction of molecular oxygen"/>
    <property type="evidence" value="ECO:0007669"/>
    <property type="project" value="InterPro"/>
</dbReference>
<evidence type="ECO:0000256" key="4">
    <source>
        <dbReference type="ARBA" id="ARBA00023002"/>
    </source>
</evidence>
<dbReference type="GO" id="GO:0004497">
    <property type="term" value="F:monooxygenase activity"/>
    <property type="evidence" value="ECO:0007669"/>
    <property type="project" value="UniProtKB-KW"/>
</dbReference>
<comment type="similarity">
    <text evidence="1">Belongs to the cytochrome P450 family.</text>
</comment>
<dbReference type="Pfam" id="PF00067">
    <property type="entry name" value="p450"/>
    <property type="match status" value="1"/>
</dbReference>
<dbReference type="InterPro" id="IPR036396">
    <property type="entry name" value="Cyt_P450_sf"/>
</dbReference>
<evidence type="ECO:0000313" key="8">
    <source>
        <dbReference type="Proteomes" id="UP001064489"/>
    </source>
</evidence>
<dbReference type="PRINTS" id="PR00463">
    <property type="entry name" value="EP450I"/>
</dbReference>
<dbReference type="EMBL" id="JAJSOW010000001">
    <property type="protein sequence ID" value="KAI9200670.1"/>
    <property type="molecule type" value="Genomic_DNA"/>
</dbReference>
<dbReference type="PANTHER" id="PTHR47947:SF3">
    <property type="entry name" value="CYTOCHROME P450 81D1-LIKE"/>
    <property type="match status" value="1"/>
</dbReference>
<reference evidence="7" key="1">
    <citation type="journal article" date="2022" name="Plant J.">
        <title>Strategies of tolerance reflected in two North American maple genomes.</title>
        <authorList>
            <person name="McEvoy S.L."/>
            <person name="Sezen U.U."/>
            <person name="Trouern-Trend A."/>
            <person name="McMahon S.M."/>
            <person name="Schaberg P.G."/>
            <person name="Yang J."/>
            <person name="Wegrzyn J.L."/>
            <person name="Swenson N.G."/>
        </authorList>
    </citation>
    <scope>NUCLEOTIDE SEQUENCE</scope>
    <source>
        <strain evidence="7">91603</strain>
    </source>
</reference>
<dbReference type="InterPro" id="IPR001128">
    <property type="entry name" value="Cyt_P450"/>
</dbReference>
<evidence type="ECO:0000313" key="7">
    <source>
        <dbReference type="EMBL" id="KAI9200670.1"/>
    </source>
</evidence>
<keyword evidence="8" id="KW-1185">Reference proteome</keyword>
<sequence>MMEGERHNEYKLLPFGAVRRGCPGEGLAMKMVGLALGSVIQCFEWKRLGEEMVDMSEGTGLTMPKAKPLLAMCRPRPIMLNLLSQL</sequence>
<evidence type="ECO:0000256" key="5">
    <source>
        <dbReference type="ARBA" id="ARBA00023004"/>
    </source>
</evidence>
<evidence type="ECO:0008006" key="9">
    <source>
        <dbReference type="Google" id="ProtNLM"/>
    </source>
</evidence>
<protein>
    <recommendedName>
        <fullName evidence="9">Cytochrome P450</fullName>
    </recommendedName>
</protein>
<gene>
    <name evidence="7" type="ORF">LWI28_011479</name>
</gene>
<dbReference type="Proteomes" id="UP001064489">
    <property type="component" value="Chromosome 9"/>
</dbReference>
<dbReference type="InterPro" id="IPR002401">
    <property type="entry name" value="Cyt_P450_E_grp-I"/>
</dbReference>
<organism evidence="7 8">
    <name type="scientific">Acer negundo</name>
    <name type="common">Box elder</name>
    <dbReference type="NCBI Taxonomy" id="4023"/>
    <lineage>
        <taxon>Eukaryota</taxon>
        <taxon>Viridiplantae</taxon>
        <taxon>Streptophyta</taxon>
        <taxon>Embryophyta</taxon>
        <taxon>Tracheophyta</taxon>
        <taxon>Spermatophyta</taxon>
        <taxon>Magnoliopsida</taxon>
        <taxon>eudicotyledons</taxon>
        <taxon>Gunneridae</taxon>
        <taxon>Pentapetalae</taxon>
        <taxon>rosids</taxon>
        <taxon>malvids</taxon>
        <taxon>Sapindales</taxon>
        <taxon>Sapindaceae</taxon>
        <taxon>Hippocastanoideae</taxon>
        <taxon>Acereae</taxon>
        <taxon>Acer</taxon>
    </lineage>
</organism>
<keyword evidence="3" id="KW-0479">Metal-binding</keyword>
<comment type="caution">
    <text evidence="7">The sequence shown here is derived from an EMBL/GenBank/DDBJ whole genome shotgun (WGS) entry which is preliminary data.</text>
</comment>
<dbReference type="AlphaFoldDB" id="A0AAD5P5N4"/>
<name>A0AAD5P5N4_ACENE</name>
<dbReference type="Gene3D" id="1.10.630.10">
    <property type="entry name" value="Cytochrome P450"/>
    <property type="match status" value="1"/>
</dbReference>